<protein>
    <submittedName>
        <fullName evidence="2">Endonuclease/exonuclease/phosphatase family protein</fullName>
    </submittedName>
</protein>
<feature type="domain" description="Endonuclease/exonuclease/phosphatase" evidence="1">
    <location>
        <begin position="16"/>
        <end position="317"/>
    </location>
</feature>
<evidence type="ECO:0000313" key="3">
    <source>
        <dbReference type="Proteomes" id="UP001607157"/>
    </source>
</evidence>
<evidence type="ECO:0000313" key="2">
    <source>
        <dbReference type="EMBL" id="MFH0254513.1"/>
    </source>
</evidence>
<dbReference type="GO" id="GO:0004519">
    <property type="term" value="F:endonuclease activity"/>
    <property type="evidence" value="ECO:0007669"/>
    <property type="project" value="UniProtKB-KW"/>
</dbReference>
<gene>
    <name evidence="2" type="ORF">ACGRVM_11470</name>
</gene>
<sequence length="338" mass="37117">MIGTAPAWGATMRFATFNADLARDGPGLLLRDILRGDDQVEAAARVIAQTRADVILLQNVDFDLDLLALDALRGRIAAAGLVYPHIFARAPNSGRQSGRDLDRDGRLGEPEDALGHGAFLGQGGMALLSRWPIDSDGARDMSDLLWRDLPGALLPELEGAPYFDAETLALLPLADVGQWAVPVLHPEGAVTVLAFHASPPVFDGPEDRNGRRNHDQLRFWSHFLDRRFGAAPERRFVLMGHANQDPNRSEGIKDGIRALLADPRLRDVRPLRPSGLPREATVHWPNVEPPKMRVSYVLPSRDWRVTGSGVVWPEEGELAALVAAASRHRIVWVDLVMP</sequence>
<accession>A0ABW7I8H6</accession>
<dbReference type="Pfam" id="PF03372">
    <property type="entry name" value="Exo_endo_phos"/>
    <property type="match status" value="1"/>
</dbReference>
<proteinExistence type="predicted"/>
<dbReference type="InterPro" id="IPR005135">
    <property type="entry name" value="Endo/exonuclease/phosphatase"/>
</dbReference>
<dbReference type="RefSeq" id="WP_377171739.1">
    <property type="nucleotide sequence ID" value="NZ_JBHTJC010000003.1"/>
</dbReference>
<dbReference type="Gene3D" id="3.60.10.10">
    <property type="entry name" value="Endonuclease/exonuclease/phosphatase"/>
    <property type="match status" value="1"/>
</dbReference>
<reference evidence="2 3" key="1">
    <citation type="submission" date="2024-10" db="EMBL/GenBank/DDBJ databases">
        <authorList>
            <person name="Yang X.-N."/>
        </authorList>
    </citation>
    <scope>NUCLEOTIDE SEQUENCE [LARGE SCALE GENOMIC DNA]</scope>
    <source>
        <strain evidence="2 3">CAU 1059</strain>
    </source>
</reference>
<keyword evidence="3" id="KW-1185">Reference proteome</keyword>
<comment type="caution">
    <text evidence="2">The sequence shown here is derived from an EMBL/GenBank/DDBJ whole genome shotgun (WGS) entry which is preliminary data.</text>
</comment>
<keyword evidence="2" id="KW-0255">Endonuclease</keyword>
<dbReference type="Proteomes" id="UP001607157">
    <property type="component" value="Unassembled WGS sequence"/>
</dbReference>
<dbReference type="InterPro" id="IPR036691">
    <property type="entry name" value="Endo/exonu/phosph_ase_sf"/>
</dbReference>
<name>A0ABW7I8H6_9RHOB</name>
<organism evidence="2 3">
    <name type="scientific">Roseovarius aquimarinus</name>
    <dbReference type="NCBI Taxonomy" id="1229156"/>
    <lineage>
        <taxon>Bacteria</taxon>
        <taxon>Pseudomonadati</taxon>
        <taxon>Pseudomonadota</taxon>
        <taxon>Alphaproteobacteria</taxon>
        <taxon>Rhodobacterales</taxon>
        <taxon>Roseobacteraceae</taxon>
        <taxon>Roseovarius</taxon>
    </lineage>
</organism>
<dbReference type="SUPFAM" id="SSF56219">
    <property type="entry name" value="DNase I-like"/>
    <property type="match status" value="1"/>
</dbReference>
<evidence type="ECO:0000259" key="1">
    <source>
        <dbReference type="Pfam" id="PF03372"/>
    </source>
</evidence>
<keyword evidence="2" id="KW-0378">Hydrolase</keyword>
<dbReference type="EMBL" id="JBIHMM010000003">
    <property type="protein sequence ID" value="MFH0254513.1"/>
    <property type="molecule type" value="Genomic_DNA"/>
</dbReference>
<keyword evidence="2" id="KW-0540">Nuclease</keyword>